<dbReference type="Gene3D" id="3.60.130.30">
    <property type="match status" value="1"/>
</dbReference>
<evidence type="ECO:0000313" key="1">
    <source>
        <dbReference type="EMBL" id="KII83463.1"/>
    </source>
</evidence>
<proteinExistence type="predicted"/>
<sequence>LTCVLGALAFWAPKVFKDYKDHLEPLFEKNPGLKFNFPNSIFPAATFNLGPRTVSLDHLDSANAAAGFCPIFCAGSFDSKKGGHLILYDLKKIIEFPPGSTILVPSSTMRHGNTPIQPGEERMSFTQYCAGGLIRWVKYGYRSGKTLEKTAEGRAFKAKVDGDPDIRWKEALAKFSKLSEVEADRQTAFT</sequence>
<dbReference type="OrthoDB" id="3245313at2759"/>
<dbReference type="AlphaFoldDB" id="A0A0C9T5S9"/>
<dbReference type="Proteomes" id="UP000053263">
    <property type="component" value="Unassembled WGS sequence"/>
</dbReference>
<dbReference type="HOGENOM" id="CLU_031314_0_0_1"/>
<accession>A0A0C9T5S9</accession>
<dbReference type="EMBL" id="KN832577">
    <property type="protein sequence ID" value="KII83463.1"/>
    <property type="molecule type" value="Genomic_DNA"/>
</dbReference>
<gene>
    <name evidence="1" type="ORF">PLICRDRAFT_119376</name>
</gene>
<reference evidence="1 2" key="1">
    <citation type="submission" date="2014-06" db="EMBL/GenBank/DDBJ databases">
        <title>Evolutionary Origins and Diversification of the Mycorrhizal Mutualists.</title>
        <authorList>
            <consortium name="DOE Joint Genome Institute"/>
            <consortium name="Mycorrhizal Genomics Consortium"/>
            <person name="Kohler A."/>
            <person name="Kuo A."/>
            <person name="Nagy L.G."/>
            <person name="Floudas D."/>
            <person name="Copeland A."/>
            <person name="Barry K.W."/>
            <person name="Cichocki N."/>
            <person name="Veneault-Fourrey C."/>
            <person name="LaButti K."/>
            <person name="Lindquist E.A."/>
            <person name="Lipzen A."/>
            <person name="Lundell T."/>
            <person name="Morin E."/>
            <person name="Murat C."/>
            <person name="Riley R."/>
            <person name="Ohm R."/>
            <person name="Sun H."/>
            <person name="Tunlid A."/>
            <person name="Henrissat B."/>
            <person name="Grigoriev I.V."/>
            <person name="Hibbett D.S."/>
            <person name="Martin F."/>
        </authorList>
    </citation>
    <scope>NUCLEOTIDE SEQUENCE [LARGE SCALE GENOMIC DNA]</scope>
    <source>
        <strain evidence="1 2">FD-325 SS-3</strain>
    </source>
</reference>
<organism evidence="1 2">
    <name type="scientific">Plicaturopsis crispa FD-325 SS-3</name>
    <dbReference type="NCBI Taxonomy" id="944288"/>
    <lineage>
        <taxon>Eukaryota</taxon>
        <taxon>Fungi</taxon>
        <taxon>Dikarya</taxon>
        <taxon>Basidiomycota</taxon>
        <taxon>Agaricomycotina</taxon>
        <taxon>Agaricomycetes</taxon>
        <taxon>Agaricomycetidae</taxon>
        <taxon>Amylocorticiales</taxon>
        <taxon>Amylocorticiaceae</taxon>
        <taxon>Plicatura</taxon>
        <taxon>Plicaturopsis crispa</taxon>
    </lineage>
</organism>
<protein>
    <submittedName>
        <fullName evidence="1">Uncharacterized protein</fullName>
    </submittedName>
</protein>
<keyword evidence="2" id="KW-1185">Reference proteome</keyword>
<evidence type="ECO:0000313" key="2">
    <source>
        <dbReference type="Proteomes" id="UP000053263"/>
    </source>
</evidence>
<feature type="non-terminal residue" evidence="1">
    <location>
        <position position="1"/>
    </location>
</feature>
<name>A0A0C9T5S9_PLICR</name>